<evidence type="ECO:0000256" key="7">
    <source>
        <dbReference type="PIRNR" id="PIRNR036421"/>
    </source>
</evidence>
<dbReference type="EC" id="3.4.21.-" evidence="7"/>
<dbReference type="Gene3D" id="3.90.226.10">
    <property type="entry name" value="2-enoyl-CoA Hydratase, Chain A, domain 1"/>
    <property type="match status" value="1"/>
</dbReference>
<feature type="compositionally biased region" description="Basic and acidic residues" evidence="10">
    <location>
        <begin position="552"/>
        <end position="569"/>
    </location>
</feature>
<feature type="region of interest" description="Disordered" evidence="10">
    <location>
        <begin position="545"/>
        <end position="569"/>
    </location>
</feature>
<keyword evidence="5 7" id="KW-0378">Hydrolase</keyword>
<evidence type="ECO:0000313" key="14">
    <source>
        <dbReference type="Proteomes" id="UP000295375"/>
    </source>
</evidence>
<dbReference type="Pfam" id="PF03572">
    <property type="entry name" value="Peptidase_S41"/>
    <property type="match status" value="1"/>
</dbReference>
<organism evidence="13 14">
    <name type="scientific">Permianibacter aggregans</name>
    <dbReference type="NCBI Taxonomy" id="1510150"/>
    <lineage>
        <taxon>Bacteria</taxon>
        <taxon>Pseudomonadati</taxon>
        <taxon>Pseudomonadota</taxon>
        <taxon>Gammaproteobacteria</taxon>
        <taxon>Pseudomonadales</taxon>
        <taxon>Pseudomonadaceae</taxon>
        <taxon>Permianibacter</taxon>
    </lineage>
</organism>
<keyword evidence="11" id="KW-0732">Signal</keyword>
<dbReference type="GO" id="GO:0008236">
    <property type="term" value="F:serine-type peptidase activity"/>
    <property type="evidence" value="ECO:0007669"/>
    <property type="project" value="UniProtKB-UniRule"/>
</dbReference>
<evidence type="ECO:0000256" key="5">
    <source>
        <dbReference type="ARBA" id="ARBA00022801"/>
    </source>
</evidence>
<dbReference type="SUPFAM" id="SSF69304">
    <property type="entry name" value="Tricorn protease N-terminal domain"/>
    <property type="match status" value="1"/>
</dbReference>
<protein>
    <recommendedName>
        <fullName evidence="7">Tricorn protease homolog</fullName>
        <ecNumber evidence="7">3.4.21.-</ecNumber>
    </recommendedName>
</protein>
<feature type="domain" description="Tail specific protease" evidence="12">
    <location>
        <begin position="841"/>
        <end position="1046"/>
    </location>
</feature>
<dbReference type="Pfam" id="PF14684">
    <property type="entry name" value="Tricorn_C1"/>
    <property type="match status" value="1"/>
</dbReference>
<gene>
    <name evidence="13" type="ORF">EV696_101368</name>
</gene>
<reference evidence="13 14" key="1">
    <citation type="submission" date="2019-03" db="EMBL/GenBank/DDBJ databases">
        <title>Genomic Encyclopedia of Type Strains, Phase IV (KMG-IV): sequencing the most valuable type-strain genomes for metagenomic binning, comparative biology and taxonomic classification.</title>
        <authorList>
            <person name="Goeker M."/>
        </authorList>
    </citation>
    <scope>NUCLEOTIDE SEQUENCE [LARGE SCALE GENOMIC DNA]</scope>
    <source>
        <strain evidence="13 14">DSM 103792</strain>
    </source>
</reference>
<keyword evidence="3 7" id="KW-0963">Cytoplasm</keyword>
<dbReference type="OrthoDB" id="9758793at2"/>
<feature type="active site" description="Charge relay system" evidence="8">
    <location>
        <position position="755"/>
    </location>
</feature>
<dbReference type="GO" id="GO:0005737">
    <property type="term" value="C:cytoplasm"/>
    <property type="evidence" value="ECO:0007669"/>
    <property type="project" value="UniProtKB-SubCell"/>
</dbReference>
<dbReference type="SMART" id="SM00245">
    <property type="entry name" value="TSPc"/>
    <property type="match status" value="1"/>
</dbReference>
<name>A0A4R6UVV1_9GAMM</name>
<keyword evidence="4 7" id="KW-0645">Protease</keyword>
<dbReference type="InterPro" id="IPR012393">
    <property type="entry name" value="Tricorn_protease"/>
</dbReference>
<dbReference type="AlphaFoldDB" id="A0A4R6UVV1"/>
<dbReference type="SUPFAM" id="SSF52096">
    <property type="entry name" value="ClpP/crotonase"/>
    <property type="match status" value="1"/>
</dbReference>
<evidence type="ECO:0000256" key="10">
    <source>
        <dbReference type="SAM" id="MobiDB-lite"/>
    </source>
</evidence>
<evidence type="ECO:0000256" key="1">
    <source>
        <dbReference type="ARBA" id="ARBA00004496"/>
    </source>
</evidence>
<dbReference type="Gene3D" id="2.130.10.10">
    <property type="entry name" value="YVTN repeat-like/Quinoprotein amine dehydrogenase"/>
    <property type="match status" value="1"/>
</dbReference>
<keyword evidence="14" id="KW-1185">Reference proteome</keyword>
<dbReference type="PANTHER" id="PTHR43253:SF1">
    <property type="entry name" value="TRICORN PROTEASE HOMOLOG 2-RELATED"/>
    <property type="match status" value="1"/>
</dbReference>
<dbReference type="InterPro" id="IPR029414">
    <property type="entry name" value="Tricorn_PDZ"/>
</dbReference>
<comment type="function">
    <text evidence="7">Degrades oligopeptides.</text>
</comment>
<evidence type="ECO:0000313" key="13">
    <source>
        <dbReference type="EMBL" id="TDQ51392.1"/>
    </source>
</evidence>
<accession>A0A4R6UVV1</accession>
<feature type="active site" description="Nucleophile" evidence="8">
    <location>
        <position position="977"/>
    </location>
</feature>
<dbReference type="InterPro" id="IPR005151">
    <property type="entry name" value="Tail-specific_protease"/>
</dbReference>
<dbReference type="InterPro" id="IPR029045">
    <property type="entry name" value="ClpP/crotonase-like_dom_sf"/>
</dbReference>
<proteinExistence type="inferred from homology"/>
<dbReference type="PANTHER" id="PTHR43253">
    <property type="entry name" value="TRICORN PROTEASE HOMOLOG 2-RELATED"/>
    <property type="match status" value="1"/>
</dbReference>
<feature type="region of interest" description="Disordered" evidence="10">
    <location>
        <begin position="1074"/>
        <end position="1099"/>
    </location>
</feature>
<evidence type="ECO:0000256" key="9">
    <source>
        <dbReference type="PIRSR" id="PIRSR036421-3"/>
    </source>
</evidence>
<dbReference type="RefSeq" id="WP_133587342.1">
    <property type="nucleotide sequence ID" value="NZ_CP037953.1"/>
</dbReference>
<feature type="active site" description="Charge relay system" evidence="8">
    <location>
        <position position="1035"/>
    </location>
</feature>
<sequence>MRHALTLLTASLLATNIATANNGYYRHPTLNQQSLVFSSEGDLWKTSSTGGQAMRLTTHSAEEVFPLMSNDGKWLAFTANYDGGMEIYVMPSNGGVPKQITFDNGRALPQAWTADNKLIYSAPIQQGPLRSESLYRVDPITLKRDAIPLADANQATLADDGKTLFFVRGGIHLSNDNARYYRGGNKATVWRWQLGSSSEAVQVSPENDRSYRAPMFWENQLYLLSEDSGVDNLWRMNLDGSDLTKLTNHSDFEVRGPSLHNGRIVYQHGADLRVFDIASSSDQKLNVDLVSDFEQTRTRWIGNPLEFLQHLAIAGDGSRVALTARGKPMVAGTTALRRMPMLIPDDVIASATQLSPDGKYLYAITDQSGEEEIWRYPVNSTEKPQQLTKDKMGQRFNLHLSPNGEWLAHDDKQGNLWLLNTKTLKNEKLDNAIAVGNTEFQDLSWSADSRFIAYSRPDNMRGVNQIVLQDIAGGKSAVVTTEKYPSFSPTFSVDGQWLYFLSNRHYKPTPSSPWGDRNMGPHFDKRTEVFALALTSDAKFPFTPDTELAVKQPEKKDDDKKDKKKTEEKPGITIDWKGLAERIYQAPVSADNYRKLELGNDRLFLLEAGENGNKGHAIKTMAFGNDAPKLETFFDGAGDFGLSADRKKLWLSKTANNKVSAVYLMDAGAKASSELDKVQVQTGGWKLAIEPREEWRQMFHDAWRMQRDFLFDPKLRGIDWQQTKTRYEPLLARVNSRQELDDLIAQMIAELGVLHSQMRSGDTRRDNEQPQQATLGAVLDAEENGYRIDHIYRGDRDLLGERSPLDLPGVDVQEGDLITHVNHQPVRLGQPIEVALRQQVGQQVRLDIQRGKNSHAVIVKPVDGFKQSLLKYADWERRSLENVQQQSDGKIGYLHLRAMGPNDIASFARDFYAQYDKDALIIDVRRNNGGNIDSWIIQQFLRQTWAFWAPDQAPAFWNMQQTFRGHVAFLIDEYTYSDGETFAAGVKALELGPLIGKRTSGAGVWLSDRNRLVDGGMARAAEFAQYRADGEWIIEGYGVAPDVEVNNLPYATFNGNDAQLQSAIEYLQKKLQAEPVARPQPKPIAPLGQPGKDVEPLKQ</sequence>
<evidence type="ECO:0000256" key="2">
    <source>
        <dbReference type="ARBA" id="ARBA00008524"/>
    </source>
</evidence>
<dbReference type="GO" id="GO:0006508">
    <property type="term" value="P:proteolysis"/>
    <property type="evidence" value="ECO:0007669"/>
    <property type="project" value="UniProtKB-UniRule"/>
</dbReference>
<dbReference type="Pfam" id="PF14685">
    <property type="entry name" value="PDZ_Tricorn"/>
    <property type="match status" value="1"/>
</dbReference>
<evidence type="ECO:0000256" key="8">
    <source>
        <dbReference type="PIRSR" id="PIRSR036421-1"/>
    </source>
</evidence>
<dbReference type="Gene3D" id="2.30.42.10">
    <property type="match status" value="1"/>
</dbReference>
<evidence type="ECO:0000256" key="11">
    <source>
        <dbReference type="SAM" id="SignalP"/>
    </source>
</evidence>
<dbReference type="PIRSF" id="PIRSF036421">
    <property type="entry name" value="Tricorn_protease"/>
    <property type="match status" value="1"/>
</dbReference>
<dbReference type="SUPFAM" id="SSF82171">
    <property type="entry name" value="DPP6 N-terminal domain-like"/>
    <property type="match status" value="1"/>
</dbReference>
<dbReference type="SUPFAM" id="SSF50156">
    <property type="entry name" value="PDZ domain-like"/>
    <property type="match status" value="1"/>
</dbReference>
<dbReference type="Proteomes" id="UP000295375">
    <property type="component" value="Unassembled WGS sequence"/>
</dbReference>
<feature type="chain" id="PRO_5020949337" description="Tricorn protease homolog" evidence="11">
    <location>
        <begin position="21"/>
        <end position="1099"/>
    </location>
</feature>
<dbReference type="InterPro" id="IPR028204">
    <property type="entry name" value="Tricorn_C1"/>
</dbReference>
<dbReference type="InterPro" id="IPR015943">
    <property type="entry name" value="WD40/YVTN_repeat-like_dom_sf"/>
</dbReference>
<evidence type="ECO:0000259" key="12">
    <source>
        <dbReference type="SMART" id="SM00245"/>
    </source>
</evidence>
<comment type="caution">
    <text evidence="13">The sequence shown here is derived from an EMBL/GenBank/DDBJ whole genome shotgun (WGS) entry which is preliminary data.</text>
</comment>
<feature type="site" description="Transition state stabilizer; via amide nitrogen" evidence="9">
    <location>
        <position position="978"/>
    </location>
</feature>
<dbReference type="InterPro" id="IPR036034">
    <property type="entry name" value="PDZ_sf"/>
</dbReference>
<evidence type="ECO:0000256" key="6">
    <source>
        <dbReference type="ARBA" id="ARBA00022825"/>
    </source>
</evidence>
<dbReference type="Pfam" id="PF26550">
    <property type="entry name" value="Tricorn_2nd"/>
    <property type="match status" value="1"/>
</dbReference>
<comment type="similarity">
    <text evidence="2 7">Belongs to the peptidase S41B family.</text>
</comment>
<dbReference type="Gene3D" id="2.120.10.60">
    <property type="entry name" value="Tricorn protease N-terminal domain"/>
    <property type="match status" value="1"/>
</dbReference>
<evidence type="ECO:0000256" key="4">
    <source>
        <dbReference type="ARBA" id="ARBA00022670"/>
    </source>
</evidence>
<feature type="signal peptide" evidence="11">
    <location>
        <begin position="1"/>
        <end position="20"/>
    </location>
</feature>
<dbReference type="Gene3D" id="3.30.750.44">
    <property type="match status" value="1"/>
</dbReference>
<dbReference type="CDD" id="cd07562">
    <property type="entry name" value="Peptidase_S41_TRI"/>
    <property type="match status" value="1"/>
</dbReference>
<evidence type="ECO:0000256" key="3">
    <source>
        <dbReference type="ARBA" id="ARBA00022490"/>
    </source>
</evidence>
<comment type="subcellular location">
    <subcellularLocation>
        <location evidence="1 7">Cytoplasm</location>
    </subcellularLocation>
</comment>
<keyword evidence="6 7" id="KW-0720">Serine protease</keyword>
<dbReference type="EMBL" id="SNYM01000001">
    <property type="protein sequence ID" value="TDQ51392.1"/>
    <property type="molecule type" value="Genomic_DNA"/>
</dbReference>
<dbReference type="Pfam" id="PF26549">
    <property type="entry name" value="Tricorn_N"/>
    <property type="match status" value="1"/>
</dbReference>